<dbReference type="GO" id="GO:0046872">
    <property type="term" value="F:metal ion binding"/>
    <property type="evidence" value="ECO:0007669"/>
    <property type="project" value="UniProtKB-KW"/>
</dbReference>
<dbReference type="Pfam" id="PF13187">
    <property type="entry name" value="Fer4_9"/>
    <property type="match status" value="1"/>
</dbReference>
<keyword evidence="2" id="KW-0408">Iron</keyword>
<evidence type="ECO:0000313" key="6">
    <source>
        <dbReference type="Proteomes" id="UP000183461"/>
    </source>
</evidence>
<dbReference type="Gene3D" id="3.40.50.360">
    <property type="match status" value="1"/>
</dbReference>
<accession>A0A1K1MC48</accession>
<dbReference type="GO" id="GO:0010181">
    <property type="term" value="F:FMN binding"/>
    <property type="evidence" value="ECO:0007669"/>
    <property type="project" value="InterPro"/>
</dbReference>
<dbReference type="PROSITE" id="PS51379">
    <property type="entry name" value="4FE4S_FER_2"/>
    <property type="match status" value="2"/>
</dbReference>
<dbReference type="RefSeq" id="WP_072299419.1">
    <property type="nucleotide sequence ID" value="NZ_FPIP01000002.1"/>
</dbReference>
<gene>
    <name evidence="5" type="ORF">SAMN02910280_1045</name>
</gene>
<dbReference type="PROSITE" id="PS00198">
    <property type="entry name" value="4FE4S_FER_1"/>
    <property type="match status" value="2"/>
</dbReference>
<evidence type="ECO:0000256" key="2">
    <source>
        <dbReference type="ARBA" id="ARBA00023004"/>
    </source>
</evidence>
<dbReference type="InterPro" id="IPR029039">
    <property type="entry name" value="Flavoprotein-like_sf"/>
</dbReference>
<keyword evidence="3" id="KW-0411">Iron-sulfur</keyword>
<dbReference type="Gene3D" id="3.30.70.20">
    <property type="match status" value="1"/>
</dbReference>
<evidence type="ECO:0000256" key="1">
    <source>
        <dbReference type="ARBA" id="ARBA00022723"/>
    </source>
</evidence>
<feature type="domain" description="4Fe-4S ferredoxin-type" evidence="4">
    <location>
        <begin position="180"/>
        <end position="209"/>
    </location>
</feature>
<dbReference type="InterPro" id="IPR047964">
    <property type="entry name" value="EFR1-like"/>
</dbReference>
<dbReference type="AlphaFoldDB" id="A0A1K1MC48"/>
<dbReference type="Proteomes" id="UP000183461">
    <property type="component" value="Unassembled WGS sequence"/>
</dbReference>
<reference evidence="5 6" key="1">
    <citation type="submission" date="2016-11" db="EMBL/GenBank/DDBJ databases">
        <authorList>
            <person name="Jaros S."/>
            <person name="Januszkiewicz K."/>
            <person name="Wedrychowicz H."/>
        </authorList>
    </citation>
    <scope>NUCLEOTIDE SEQUENCE [LARGE SCALE GENOMIC DNA]</scope>
    <source>
        <strain evidence="5 6">YL228</strain>
    </source>
</reference>
<name>A0A1K1MC48_RUMFL</name>
<evidence type="ECO:0000313" key="5">
    <source>
        <dbReference type="EMBL" id="SFW20641.1"/>
    </source>
</evidence>
<protein>
    <submittedName>
        <fullName evidence="5">Flavodoxin domain-containing protein</fullName>
    </submittedName>
</protein>
<evidence type="ECO:0000256" key="3">
    <source>
        <dbReference type="ARBA" id="ARBA00023014"/>
    </source>
</evidence>
<dbReference type="GO" id="GO:0051536">
    <property type="term" value="F:iron-sulfur cluster binding"/>
    <property type="evidence" value="ECO:0007669"/>
    <property type="project" value="UniProtKB-KW"/>
</dbReference>
<sequence>MILYYSATGNTKFIATELAKKLDDQCTDLLGRIRKSDFSELHSDKPYIVCAPVYMSEMPRFISEYIKNTSFTGNRAVYFIADNAGYAGITSWQAKKLFKKKNMEFMGCAEPVMPNNYYISHYKPSTDEEIKERLFKAFDKIDEIANSIQNCEKLKTRHVLLIEKLITFPVNSYTYKKISTKDFKASDKCIGCGKCEEVCPLNNITLKEDKPAWGANCSHCMGCIGNCPTGAIEYGDVTREKGKYNFEEYRHFLNEIR</sequence>
<dbReference type="PROSITE" id="PS00201">
    <property type="entry name" value="FLAVODOXIN"/>
    <property type="match status" value="1"/>
</dbReference>
<dbReference type="SUPFAM" id="SSF54862">
    <property type="entry name" value="4Fe-4S ferredoxins"/>
    <property type="match status" value="1"/>
</dbReference>
<keyword evidence="1" id="KW-0479">Metal-binding</keyword>
<dbReference type="EMBL" id="FPIP01000002">
    <property type="protein sequence ID" value="SFW20641.1"/>
    <property type="molecule type" value="Genomic_DNA"/>
</dbReference>
<dbReference type="GO" id="GO:0009055">
    <property type="term" value="F:electron transfer activity"/>
    <property type="evidence" value="ECO:0007669"/>
    <property type="project" value="InterPro"/>
</dbReference>
<dbReference type="InterPro" id="IPR001226">
    <property type="entry name" value="Flavodoxin_CS"/>
</dbReference>
<dbReference type="NCBIfam" id="NF038196">
    <property type="entry name" value="ferrodoxin_EFR1"/>
    <property type="match status" value="1"/>
</dbReference>
<evidence type="ECO:0000259" key="4">
    <source>
        <dbReference type="PROSITE" id="PS51379"/>
    </source>
</evidence>
<dbReference type="InterPro" id="IPR017900">
    <property type="entry name" value="4Fe4S_Fe_S_CS"/>
</dbReference>
<proteinExistence type="predicted"/>
<organism evidence="5 6">
    <name type="scientific">Ruminococcus flavefaciens</name>
    <dbReference type="NCBI Taxonomy" id="1265"/>
    <lineage>
        <taxon>Bacteria</taxon>
        <taxon>Bacillati</taxon>
        <taxon>Bacillota</taxon>
        <taxon>Clostridia</taxon>
        <taxon>Eubacteriales</taxon>
        <taxon>Oscillospiraceae</taxon>
        <taxon>Ruminococcus</taxon>
    </lineage>
</organism>
<dbReference type="SUPFAM" id="SSF52218">
    <property type="entry name" value="Flavoproteins"/>
    <property type="match status" value="1"/>
</dbReference>
<dbReference type="InterPro" id="IPR017896">
    <property type="entry name" value="4Fe4S_Fe-S-bd"/>
</dbReference>
<feature type="domain" description="4Fe-4S ferredoxin-type" evidence="4">
    <location>
        <begin position="216"/>
        <end position="237"/>
    </location>
</feature>